<dbReference type="NCBIfam" id="NF001923">
    <property type="entry name" value="PRK00701.1"/>
    <property type="match status" value="1"/>
</dbReference>
<keyword evidence="4 6" id="KW-0472">Membrane</keyword>
<feature type="compositionally biased region" description="Basic and acidic residues" evidence="5">
    <location>
        <begin position="57"/>
        <end position="89"/>
    </location>
</feature>
<dbReference type="GO" id="GO:0005384">
    <property type="term" value="F:manganese ion transmembrane transporter activity"/>
    <property type="evidence" value="ECO:0007669"/>
    <property type="project" value="TreeGrafter"/>
</dbReference>
<proteinExistence type="predicted"/>
<feature type="transmembrane region" description="Helical" evidence="6">
    <location>
        <begin position="431"/>
        <end position="453"/>
    </location>
</feature>
<feature type="transmembrane region" description="Helical" evidence="6">
    <location>
        <begin position="296"/>
        <end position="321"/>
    </location>
</feature>
<dbReference type="NCBIfam" id="NF037982">
    <property type="entry name" value="Nramp_1"/>
    <property type="match status" value="1"/>
</dbReference>
<dbReference type="NCBIfam" id="TIGR01197">
    <property type="entry name" value="nramp"/>
    <property type="match status" value="1"/>
</dbReference>
<keyword evidence="3 6" id="KW-1133">Transmembrane helix</keyword>
<dbReference type="GO" id="GO:0015086">
    <property type="term" value="F:cadmium ion transmembrane transporter activity"/>
    <property type="evidence" value="ECO:0007669"/>
    <property type="project" value="TreeGrafter"/>
</dbReference>
<accession>A0A7S4NZA3</accession>
<evidence type="ECO:0000256" key="1">
    <source>
        <dbReference type="ARBA" id="ARBA00004141"/>
    </source>
</evidence>
<feature type="transmembrane region" description="Helical" evidence="6">
    <location>
        <begin position="342"/>
        <end position="366"/>
    </location>
</feature>
<organism evidence="7">
    <name type="scientific">Guillardia theta</name>
    <name type="common">Cryptophyte</name>
    <name type="synonym">Cryptomonas phi</name>
    <dbReference type="NCBI Taxonomy" id="55529"/>
    <lineage>
        <taxon>Eukaryota</taxon>
        <taxon>Cryptophyceae</taxon>
        <taxon>Pyrenomonadales</taxon>
        <taxon>Geminigeraceae</taxon>
        <taxon>Guillardia</taxon>
    </lineage>
</organism>
<dbReference type="AlphaFoldDB" id="A0A7S4NZA3"/>
<reference evidence="7" key="1">
    <citation type="submission" date="2021-01" db="EMBL/GenBank/DDBJ databases">
        <authorList>
            <person name="Corre E."/>
            <person name="Pelletier E."/>
            <person name="Niang G."/>
            <person name="Scheremetjew M."/>
            <person name="Finn R."/>
            <person name="Kale V."/>
            <person name="Holt S."/>
            <person name="Cochrane G."/>
            <person name="Meng A."/>
            <person name="Brown T."/>
            <person name="Cohen L."/>
        </authorList>
    </citation>
    <scope>NUCLEOTIDE SEQUENCE</scope>
    <source>
        <strain evidence="7">CCMP 2712</strain>
    </source>
</reference>
<feature type="region of interest" description="Disordered" evidence="5">
    <location>
        <begin position="1"/>
        <end position="32"/>
    </location>
</feature>
<dbReference type="GO" id="GO:0034755">
    <property type="term" value="P:iron ion transmembrane transport"/>
    <property type="evidence" value="ECO:0007669"/>
    <property type="project" value="TreeGrafter"/>
</dbReference>
<gene>
    <name evidence="7" type="ORF">GTHE00462_LOCUS25865</name>
</gene>
<feature type="transmembrane region" description="Helical" evidence="6">
    <location>
        <begin position="460"/>
        <end position="480"/>
    </location>
</feature>
<dbReference type="InterPro" id="IPR001046">
    <property type="entry name" value="NRAMP_fam"/>
</dbReference>
<dbReference type="Pfam" id="PF01566">
    <property type="entry name" value="Nramp"/>
    <property type="match status" value="1"/>
</dbReference>
<dbReference type="GO" id="GO:0005886">
    <property type="term" value="C:plasma membrane"/>
    <property type="evidence" value="ECO:0007669"/>
    <property type="project" value="TreeGrafter"/>
</dbReference>
<comment type="subcellular location">
    <subcellularLocation>
        <location evidence="1">Membrane</location>
        <topology evidence="1">Multi-pass membrane protein</topology>
    </subcellularLocation>
</comment>
<evidence type="ECO:0000313" key="7">
    <source>
        <dbReference type="EMBL" id="CAE2318710.1"/>
    </source>
</evidence>
<feature type="region of interest" description="Disordered" evidence="5">
    <location>
        <begin position="50"/>
        <end position="108"/>
    </location>
</feature>
<feature type="transmembrane region" description="Helical" evidence="6">
    <location>
        <begin position="220"/>
        <end position="242"/>
    </location>
</feature>
<feature type="transmembrane region" description="Helical" evidence="6">
    <location>
        <begin position="147"/>
        <end position="168"/>
    </location>
</feature>
<dbReference type="PANTHER" id="PTHR11706">
    <property type="entry name" value="SOLUTE CARRIER PROTEIN FAMILY 11 MEMBER"/>
    <property type="match status" value="1"/>
</dbReference>
<feature type="compositionally biased region" description="Acidic residues" evidence="5">
    <location>
        <begin position="92"/>
        <end position="105"/>
    </location>
</feature>
<feature type="transmembrane region" description="Helical" evidence="6">
    <location>
        <begin position="500"/>
        <end position="518"/>
    </location>
</feature>
<keyword evidence="2 6" id="KW-0812">Transmembrane</keyword>
<evidence type="ECO:0000256" key="2">
    <source>
        <dbReference type="ARBA" id="ARBA00022692"/>
    </source>
</evidence>
<protein>
    <submittedName>
        <fullName evidence="7">Uncharacterized protein</fullName>
    </submittedName>
</protein>
<sequence length="524" mass="56280">MAGHVEIQQPHDPAHQPPSKFEPAATHSAAASMRDDEVYVVVNVPDSSCPACIQPSNHDRGGGMKEADDASSKHKLMPDDLSKRDRSQDTLESCDPDGADSEEQEGEAKSCWETVKPFIGAGSMVAVGYMDPGNWATDLQAGSSYNYSILFVVLLSSLLAMFLQSMALRLGLVSGMDLASACRKKFSRYVHILLGVSAQVAICATDLAEVIGSAIAFKLLFGLPLFAGVLITGLDVLVLLAFGQNRVIIMEIIIIVMILTMAVCFSIELYYSKPDGVELLKGMFVPTADLVTDSGMLYASIGILGSIVMPHNFYLHSFLVCPREGPIQTGRSLKRSLRFATLDCNLSLIVAFLINVCILVLAASAFHRAGYRDVADLEQASSLIGNVVGERAASTLFGLALLLSGQQSTVTGTIAGQVVMEGFFDLKVHSAYIRIGTRLTAILPAVITILVAGNAMINPLLVISQVILSMQLPFALIPLVILTGDRNIMGSFVNSRLVHIAAWIISLFIVGLNFKLVVDSIMNK</sequence>
<evidence type="ECO:0000256" key="5">
    <source>
        <dbReference type="SAM" id="MobiDB-lite"/>
    </source>
</evidence>
<evidence type="ECO:0000256" key="3">
    <source>
        <dbReference type="ARBA" id="ARBA00022989"/>
    </source>
</evidence>
<feature type="transmembrane region" description="Helical" evidence="6">
    <location>
        <begin position="249"/>
        <end position="271"/>
    </location>
</feature>
<dbReference type="PRINTS" id="PR00447">
    <property type="entry name" value="NATRESASSCMP"/>
</dbReference>
<name>A0A7S4NZA3_GUITH</name>
<evidence type="ECO:0000256" key="4">
    <source>
        <dbReference type="ARBA" id="ARBA00023136"/>
    </source>
</evidence>
<dbReference type="EMBL" id="HBKN01033242">
    <property type="protein sequence ID" value="CAE2318710.1"/>
    <property type="molecule type" value="Transcribed_RNA"/>
</dbReference>
<dbReference type="PANTHER" id="PTHR11706:SF101">
    <property type="entry name" value="MANGANESE TRANSPORTER SMF1"/>
    <property type="match status" value="1"/>
</dbReference>
<evidence type="ECO:0000256" key="6">
    <source>
        <dbReference type="SAM" id="Phobius"/>
    </source>
</evidence>